<sequence length="292" mass="31250">MRTAVLDIGGTFIKSGIYGPAGLQQIQETPTPAREGGAALMECAKQILRGYTGYDAIGVSTAGQVDVVSGSIRYANENIPGYTGTKVREILEDAFSVPVVVDNDVNMAAIGEAYLGAGKDQRDFLCLTYGTGIGGAIVQDRQIFRGSSFSAAEFGSIVTHGKDQENQGGFPAGIYEKYASTTALVRMASARDTSCTDGRAIFARLGEAEIREIVDEWIGEILLGLSSLIHIFNPSYIVLGGGVMNQPYILEEIRRRIGSYIMPSFAHVQFERARLGNQAGMLGAAMTAEKEL</sequence>
<dbReference type="SUPFAM" id="SSF53067">
    <property type="entry name" value="Actin-like ATPase domain"/>
    <property type="match status" value="1"/>
</dbReference>
<dbReference type="InterPro" id="IPR043129">
    <property type="entry name" value="ATPase_NBD"/>
</dbReference>
<dbReference type="PANTHER" id="PTHR18964:SF165">
    <property type="entry name" value="BETA-GLUCOSIDE KINASE"/>
    <property type="match status" value="1"/>
</dbReference>
<comment type="similarity">
    <text evidence="1">Belongs to the ROK (NagC/XylR) family.</text>
</comment>
<evidence type="ECO:0000256" key="1">
    <source>
        <dbReference type="ARBA" id="ARBA00006479"/>
    </source>
</evidence>
<dbReference type="AlphaFoldDB" id="A0A7G9GCD5"/>
<gene>
    <name evidence="2" type="ORF">H9Q79_16635</name>
</gene>
<keyword evidence="3" id="KW-1185">Reference proteome</keyword>
<dbReference type="InterPro" id="IPR000600">
    <property type="entry name" value="ROK"/>
</dbReference>
<accession>A0A7G9GCD5</accession>
<organism evidence="2 3">
    <name type="scientific">Wansuia hejianensis</name>
    <dbReference type="NCBI Taxonomy" id="2763667"/>
    <lineage>
        <taxon>Bacteria</taxon>
        <taxon>Bacillati</taxon>
        <taxon>Bacillota</taxon>
        <taxon>Clostridia</taxon>
        <taxon>Lachnospirales</taxon>
        <taxon>Lachnospiraceae</taxon>
        <taxon>Wansuia</taxon>
    </lineage>
</organism>
<dbReference type="CDD" id="cd24068">
    <property type="entry name" value="ASKHA_NBD_ROK_FnNanK-like"/>
    <property type="match status" value="1"/>
</dbReference>
<dbReference type="Pfam" id="PF00480">
    <property type="entry name" value="ROK"/>
    <property type="match status" value="1"/>
</dbReference>
<proteinExistence type="inferred from homology"/>
<reference evidence="2 3" key="1">
    <citation type="submission" date="2020-08" db="EMBL/GenBank/DDBJ databases">
        <authorList>
            <person name="Liu C."/>
            <person name="Sun Q."/>
        </authorList>
    </citation>
    <scope>NUCLEOTIDE SEQUENCE [LARGE SCALE GENOMIC DNA]</scope>
    <source>
        <strain evidence="2 3">NSJ-29</strain>
    </source>
</reference>
<evidence type="ECO:0000313" key="2">
    <source>
        <dbReference type="EMBL" id="QNM08467.1"/>
    </source>
</evidence>
<dbReference type="Gene3D" id="3.30.420.40">
    <property type="match status" value="2"/>
</dbReference>
<dbReference type="RefSeq" id="WP_118646341.1">
    <property type="nucleotide sequence ID" value="NZ_CP060635.1"/>
</dbReference>
<name>A0A7G9GCD5_9FIRM</name>
<dbReference type="KEGG" id="whj:H9Q79_16635"/>
<dbReference type="Proteomes" id="UP000515860">
    <property type="component" value="Chromosome"/>
</dbReference>
<dbReference type="PANTHER" id="PTHR18964">
    <property type="entry name" value="ROK (REPRESSOR, ORF, KINASE) FAMILY"/>
    <property type="match status" value="1"/>
</dbReference>
<evidence type="ECO:0000313" key="3">
    <source>
        <dbReference type="Proteomes" id="UP000515860"/>
    </source>
</evidence>
<dbReference type="EMBL" id="CP060635">
    <property type="protein sequence ID" value="QNM08467.1"/>
    <property type="molecule type" value="Genomic_DNA"/>
</dbReference>
<protein>
    <submittedName>
        <fullName evidence="2">ROK family protein</fullName>
    </submittedName>
</protein>